<feature type="compositionally biased region" description="Basic and acidic residues" evidence="1">
    <location>
        <begin position="55"/>
        <end position="80"/>
    </location>
</feature>
<evidence type="ECO:0000313" key="2">
    <source>
        <dbReference type="EMBL" id="MDA4848025.1"/>
    </source>
</evidence>
<dbReference type="EMBL" id="JAPJZH010000018">
    <property type="protein sequence ID" value="MDA4848025.1"/>
    <property type="molecule type" value="Genomic_DNA"/>
</dbReference>
<comment type="caution">
    <text evidence="2">The sequence shown here is derived from an EMBL/GenBank/DDBJ whole genome shotgun (WGS) entry which is preliminary data.</text>
</comment>
<dbReference type="RefSeq" id="WP_271091870.1">
    <property type="nucleotide sequence ID" value="NZ_JAPJZH010000018.1"/>
</dbReference>
<gene>
    <name evidence="2" type="ORF">OOZ53_21890</name>
</gene>
<feature type="region of interest" description="Disordered" evidence="1">
    <location>
        <begin position="41"/>
        <end position="86"/>
    </location>
</feature>
<reference evidence="2" key="1">
    <citation type="submission" date="2022-11" db="EMBL/GenBank/DDBJ databases">
        <title>Hoeflea poritis sp. nov., isolated from scleractinian coral Porites lutea.</title>
        <authorList>
            <person name="Zhang G."/>
            <person name="Wei Q."/>
            <person name="Cai L."/>
        </authorList>
    </citation>
    <scope>NUCLEOTIDE SEQUENCE</scope>
    <source>
        <strain evidence="2">E7-10</strain>
    </source>
</reference>
<name>A0ABT4VUZ9_9HYPH</name>
<keyword evidence="3" id="KW-1185">Reference proteome</keyword>
<protein>
    <submittedName>
        <fullName evidence="2">Uncharacterized protein</fullName>
    </submittedName>
</protein>
<accession>A0ABT4VUZ9</accession>
<sequence>MPIPVMLDSLDDLSDEMKENYAKDEKSGKFLLQIEGLEEHPDVRGLSTANKTNRTKRDELKAENEDPQKSLEETEAKLSKTSEFPEGYSKERWNELLALEDIRLNRFSAIKCSSLGQARSNRRAVRRGICESR</sequence>
<evidence type="ECO:0000313" key="3">
    <source>
        <dbReference type="Proteomes" id="UP001148313"/>
    </source>
</evidence>
<evidence type="ECO:0000256" key="1">
    <source>
        <dbReference type="SAM" id="MobiDB-lite"/>
    </source>
</evidence>
<organism evidence="2 3">
    <name type="scientific">Hoeflea poritis</name>
    <dbReference type="NCBI Taxonomy" id="2993659"/>
    <lineage>
        <taxon>Bacteria</taxon>
        <taxon>Pseudomonadati</taxon>
        <taxon>Pseudomonadota</taxon>
        <taxon>Alphaproteobacteria</taxon>
        <taxon>Hyphomicrobiales</taxon>
        <taxon>Rhizobiaceae</taxon>
        <taxon>Hoeflea</taxon>
    </lineage>
</organism>
<dbReference type="Proteomes" id="UP001148313">
    <property type="component" value="Unassembled WGS sequence"/>
</dbReference>
<proteinExistence type="predicted"/>